<dbReference type="STRING" id="1802471.A2115_03095"/>
<evidence type="ECO:0000256" key="1">
    <source>
        <dbReference type="PIRSR" id="PIRSR620019-1"/>
    </source>
</evidence>
<gene>
    <name evidence="3" type="ORF">A2115_03095</name>
</gene>
<evidence type="ECO:0000313" key="4">
    <source>
        <dbReference type="Proteomes" id="UP000176198"/>
    </source>
</evidence>
<dbReference type="EMBL" id="MGFJ01000022">
    <property type="protein sequence ID" value="OGM02423.1"/>
    <property type="molecule type" value="Genomic_DNA"/>
</dbReference>
<comment type="caution">
    <text evidence="3">The sequence shown here is derived from an EMBL/GenBank/DDBJ whole genome shotgun (WGS) entry which is preliminary data.</text>
</comment>
<dbReference type="SUPFAM" id="SSF51161">
    <property type="entry name" value="Trimeric LpxA-like enzymes"/>
    <property type="match status" value="1"/>
</dbReference>
<feature type="active site" description="Proton acceptor" evidence="1">
    <location>
        <position position="153"/>
    </location>
</feature>
<sequence length="237" mass="26112">MVERQTQTKQVVIFGTGKFARYAISCFERDSGGQLEVAALTVTDDSIEKPRMWGKLVTPFEDLEKTFPPDRYVMFVAVGPARKDGKLNGLRAHFYSQCKEKGYKLISYVHPRAEMGAETILGDNVFIPALNNIDHFVHIGNNVIFWAKNHIGHETVVGPDVFFSTGVTVSGSCKIGPNCYFGVNSCTADGIVVGSNSFIGMGVPITKDTEPGSVYKPAAIEPKDYKTPEMRRFESST</sequence>
<accession>A0A1F7WHZ7</accession>
<dbReference type="InterPro" id="IPR050179">
    <property type="entry name" value="Trans_hexapeptide_repeat"/>
</dbReference>
<dbReference type="Pfam" id="PF14602">
    <property type="entry name" value="Hexapep_2"/>
    <property type="match status" value="1"/>
</dbReference>
<dbReference type="PANTHER" id="PTHR43300:SF4">
    <property type="entry name" value="ACYL-[ACYL-CARRIER-PROTEIN]--UDP-N-ACETYLGLUCOSAMINE O-ACYLTRANSFERASE"/>
    <property type="match status" value="1"/>
</dbReference>
<protein>
    <recommendedName>
        <fullName evidence="5">PglD N-terminal domain-containing protein</fullName>
    </recommendedName>
</protein>
<organism evidence="3 4">
    <name type="scientific">Candidatus Woesebacteria bacterium GWA1_41_8</name>
    <dbReference type="NCBI Taxonomy" id="1802471"/>
    <lineage>
        <taxon>Bacteria</taxon>
        <taxon>Candidatus Woeseibacteriota</taxon>
    </lineage>
</organism>
<feature type="site" description="Increases basicity of active site His" evidence="1">
    <location>
        <position position="154"/>
    </location>
</feature>
<evidence type="ECO:0008006" key="5">
    <source>
        <dbReference type="Google" id="ProtNLM"/>
    </source>
</evidence>
<reference evidence="3 4" key="1">
    <citation type="journal article" date="2016" name="Nat. Commun.">
        <title>Thousands of microbial genomes shed light on interconnected biogeochemical processes in an aquifer system.</title>
        <authorList>
            <person name="Anantharaman K."/>
            <person name="Brown C.T."/>
            <person name="Hug L.A."/>
            <person name="Sharon I."/>
            <person name="Castelle C.J."/>
            <person name="Probst A.J."/>
            <person name="Thomas B.C."/>
            <person name="Singh A."/>
            <person name="Wilkins M.J."/>
            <person name="Karaoz U."/>
            <person name="Brodie E.L."/>
            <person name="Williams K.H."/>
            <person name="Hubbard S.S."/>
            <person name="Banfield J.F."/>
        </authorList>
    </citation>
    <scope>NUCLEOTIDE SEQUENCE [LARGE SCALE GENOMIC DNA]</scope>
</reference>
<evidence type="ECO:0000256" key="2">
    <source>
        <dbReference type="PIRSR" id="PIRSR620019-2"/>
    </source>
</evidence>
<feature type="binding site" evidence="2">
    <location>
        <position position="79"/>
    </location>
    <ligand>
        <name>substrate</name>
    </ligand>
</feature>
<dbReference type="PANTHER" id="PTHR43300">
    <property type="entry name" value="ACETYLTRANSFERASE"/>
    <property type="match status" value="1"/>
</dbReference>
<evidence type="ECO:0000313" key="3">
    <source>
        <dbReference type="EMBL" id="OGM02423.1"/>
    </source>
</evidence>
<proteinExistence type="predicted"/>
<dbReference type="AlphaFoldDB" id="A0A1F7WHZ7"/>
<dbReference type="CDD" id="cd03360">
    <property type="entry name" value="LbH_AT_putative"/>
    <property type="match status" value="1"/>
</dbReference>
<name>A0A1F7WHZ7_9BACT</name>
<dbReference type="InterPro" id="IPR020019">
    <property type="entry name" value="AcTrfase_PglD-like"/>
</dbReference>
<dbReference type="InterPro" id="IPR001451">
    <property type="entry name" value="Hexapep"/>
</dbReference>
<dbReference type="Proteomes" id="UP000176198">
    <property type="component" value="Unassembled WGS sequence"/>
</dbReference>
<dbReference type="InterPro" id="IPR011004">
    <property type="entry name" value="Trimer_LpxA-like_sf"/>
</dbReference>
<dbReference type="Gene3D" id="2.160.10.10">
    <property type="entry name" value="Hexapeptide repeat proteins"/>
    <property type="match status" value="1"/>
</dbReference>